<dbReference type="GO" id="GO:0009898">
    <property type="term" value="C:cytoplasmic side of plasma membrane"/>
    <property type="evidence" value="ECO:0007669"/>
    <property type="project" value="TreeGrafter"/>
</dbReference>
<dbReference type="FunFam" id="3.40.309.10:FF:000005">
    <property type="entry name" value="1-pyrroline-5-carboxylate dehydrogenase 1"/>
    <property type="match status" value="1"/>
</dbReference>
<feature type="active site" evidence="8">
    <location>
        <position position="793"/>
    </location>
</feature>
<evidence type="ECO:0000256" key="8">
    <source>
        <dbReference type="PIRSR" id="PIRSR000197-1"/>
    </source>
</evidence>
<dbReference type="EMBL" id="WODC01000001">
    <property type="protein sequence ID" value="MUM76144.1"/>
    <property type="molecule type" value="Genomic_DNA"/>
</dbReference>
<proteinExistence type="inferred from homology"/>
<dbReference type="GO" id="GO:0003700">
    <property type="term" value="F:DNA-binding transcription factor activity"/>
    <property type="evidence" value="ECO:0007669"/>
    <property type="project" value="InterPro"/>
</dbReference>
<evidence type="ECO:0000259" key="11">
    <source>
        <dbReference type="Pfam" id="PF00171"/>
    </source>
</evidence>
<dbReference type="InterPro" id="IPR015590">
    <property type="entry name" value="Aldehyde_DH_dom"/>
</dbReference>
<dbReference type="GO" id="GO:0004657">
    <property type="term" value="F:proline dehydrogenase activity"/>
    <property type="evidence" value="ECO:0007669"/>
    <property type="project" value="InterPro"/>
</dbReference>
<dbReference type="InterPro" id="IPR029041">
    <property type="entry name" value="FAD-linked_oxidoreductase-like"/>
</dbReference>
<evidence type="ECO:0000256" key="1">
    <source>
        <dbReference type="ARBA" id="ARBA00004786"/>
    </source>
</evidence>
<keyword evidence="4" id="KW-0520">NAD</keyword>
<comment type="caution">
    <text evidence="14">The sequence shown here is derived from an EMBL/GenBank/DDBJ whole genome shotgun (WGS) entry which is preliminary data.</text>
</comment>
<dbReference type="FunFam" id="3.40.605.10:FF:000045">
    <property type="entry name" value="1-pyrroline-5-carboxylate dehydrogenase 1"/>
    <property type="match status" value="1"/>
</dbReference>
<dbReference type="PANTHER" id="PTHR42862">
    <property type="entry name" value="DELTA-1-PYRROLINE-5-CARBOXYLATE DEHYDROGENASE 1, ISOFORM A-RELATED"/>
    <property type="match status" value="1"/>
</dbReference>
<dbReference type="PIRSF" id="PIRSF000197">
    <property type="entry name" value="Bifunct_PutA"/>
    <property type="match status" value="1"/>
</dbReference>
<keyword evidence="3 10" id="KW-0560">Oxidoreductase</keyword>
<dbReference type="GO" id="GO:0010133">
    <property type="term" value="P:L-proline catabolic process to L-glutamate"/>
    <property type="evidence" value="ECO:0007669"/>
    <property type="project" value="UniProtKB-UniPathway"/>
</dbReference>
<dbReference type="InterPro" id="IPR016162">
    <property type="entry name" value="Ald_DH_N"/>
</dbReference>
<evidence type="ECO:0000256" key="6">
    <source>
        <dbReference type="ARBA" id="ARBA00048142"/>
    </source>
</evidence>
<dbReference type="InterPro" id="IPR005932">
    <property type="entry name" value="RocA"/>
</dbReference>
<dbReference type="Gene3D" id="3.40.309.10">
    <property type="entry name" value="Aldehyde Dehydrogenase, Chain A, domain 2"/>
    <property type="match status" value="1"/>
</dbReference>
<feature type="domain" description="Proline dehydrogenase" evidence="12">
    <location>
        <begin position="132"/>
        <end position="435"/>
    </location>
</feature>
<evidence type="ECO:0000256" key="7">
    <source>
        <dbReference type="ARBA" id="ARBA00061617"/>
    </source>
</evidence>
<reference evidence="14 15" key="1">
    <citation type="submission" date="2019-11" db="EMBL/GenBank/DDBJ databases">
        <title>Pseudodesulfovibrio alkaliphilus, sp. nov., an alkaliphilic sulfate-reducing bacteria from mud volcano of Taman peninsula, Russia.</title>
        <authorList>
            <person name="Frolova A."/>
            <person name="Merkel A.Y."/>
            <person name="Slobodkin A.I."/>
        </authorList>
    </citation>
    <scope>NUCLEOTIDE SEQUENCE [LARGE SCALE GENOMIC DNA]</scope>
    <source>
        <strain evidence="14 15">F-1</strain>
    </source>
</reference>
<sequence length="1008" mass="111479">MTIDISFLDPRIIARGREFFSSISGEAPSVFNKGWWTGKVMDWAMKNEDFKVQMFRFVDVLPYLNTSGSLSRHIEEYFAGDDSNIPDVLKWGATKTKLGGGLVAKVLNMTIRSNIESMARQFIIGQTAKEAVKGIRKLRKDGFAFVIDLLGEATVSEAESAAYRDGYLEVLDAIHKELDKWPALDSASNLDWDHAPRINVAVKPSAFYSQSKPVDIEGTVRGMLANIEPVYRKVMDMGGFLCIDMEQLKYKDATVELYKQLRTKYSDYPHLGIVFQTYLRSVDADVADFLAWAREAGLPVSIRLVKGAYWDYETVMAKQNGWPVPVWTHKPESDAAFERVSRRILENSDICHFACASHNIRTISAVMELASALKVPEERYEFQVLYGMAEPVRKGLKNVARRVRLYCPYGDLLPGMAYLVRRLLENTANESFLKQTFADEADMDRLLENPEITLHRQLEGKCKAAEPRKDDAEGVGRFRNFPAVDFTSEAERLAFPEAIGRLRPSLGAMVPLFINGRDVETGDILESYNPADPAEIIGRVCQAGVAEVDEAIEAASSAYLSWRDVAPEERAAVLLRAAGYLKDNIHDFSALQVLEVGKQWDQAHADVAEAIDFLEYYAREMIRLGKPRRMGQAPGEMSQLFYQGKGVAAVIAPWNFPLAISVGMVAAAIVCGCPVVYKPAGSSSCIGRGLVEMWKAAGLPDGVFNYTPGRGSVIGDHLVDHPAVSVIAFTGSMEVGLRIQERAAKVQPGQQQCKRVIAEMGGKNATIIDDDADLDEAVLGVLYAAFGFQGQKCSACSRVIVLDAIYDKFVARLTEAANSVRLGPAEDPANYMGPVVDRSAQKNVLRYVEIAGQEGNVLVRREVSDELKAGGGCYVPLTIVDGINREHRIAQEEVFGPVLAVMRARDMSEALDIANSTRFALTGAIYSRSPANLERAYREFRVGNLYLNKPSVGALVERHAFGGFKMSGVGSKSGGPDYLLQFLDPRLVCENTMRRGFAPIEEDDDWLS</sequence>
<dbReference type="PROSITE" id="PS00070">
    <property type="entry name" value="ALDEHYDE_DEHYDR_CYS"/>
    <property type="match status" value="1"/>
</dbReference>
<dbReference type="InterPro" id="IPR016160">
    <property type="entry name" value="Ald_DH_CS_CYS"/>
</dbReference>
<comment type="catalytic activity">
    <reaction evidence="6">
        <text>L-glutamate 5-semialdehyde + NAD(+) + H2O = L-glutamate + NADH + 2 H(+)</text>
        <dbReference type="Rhea" id="RHEA:30235"/>
        <dbReference type="ChEBI" id="CHEBI:15377"/>
        <dbReference type="ChEBI" id="CHEBI:15378"/>
        <dbReference type="ChEBI" id="CHEBI:29985"/>
        <dbReference type="ChEBI" id="CHEBI:57540"/>
        <dbReference type="ChEBI" id="CHEBI:57945"/>
        <dbReference type="ChEBI" id="CHEBI:58066"/>
        <dbReference type="EC" id="1.2.1.88"/>
    </reaction>
</comment>
<dbReference type="InterPro" id="IPR016163">
    <property type="entry name" value="Ald_DH_C"/>
</dbReference>
<dbReference type="InterPro" id="IPR016161">
    <property type="entry name" value="Ald_DH/histidinol_DH"/>
</dbReference>
<dbReference type="EC" id="1.2.1.88" evidence="2"/>
<feature type="active site" evidence="8 9">
    <location>
        <position position="759"/>
    </location>
</feature>
<dbReference type="SUPFAM" id="SSF53720">
    <property type="entry name" value="ALDH-like"/>
    <property type="match status" value="1"/>
</dbReference>
<organism evidence="14 15">
    <name type="scientific">Pseudodesulfovibrio alkaliphilus</name>
    <dbReference type="NCBI Taxonomy" id="2661613"/>
    <lineage>
        <taxon>Bacteria</taxon>
        <taxon>Pseudomonadati</taxon>
        <taxon>Thermodesulfobacteriota</taxon>
        <taxon>Desulfovibrionia</taxon>
        <taxon>Desulfovibrionales</taxon>
        <taxon>Desulfovibrionaceae</taxon>
    </lineage>
</organism>
<evidence type="ECO:0000256" key="4">
    <source>
        <dbReference type="ARBA" id="ARBA00023027"/>
    </source>
</evidence>
<evidence type="ECO:0000259" key="12">
    <source>
        <dbReference type="Pfam" id="PF01619"/>
    </source>
</evidence>
<dbReference type="PROSITE" id="PS00687">
    <property type="entry name" value="ALDEHYDE_DEHYDR_GLU"/>
    <property type="match status" value="1"/>
</dbReference>
<dbReference type="InterPro" id="IPR025703">
    <property type="entry name" value="Bifunct_PutA"/>
</dbReference>
<evidence type="ECO:0000256" key="10">
    <source>
        <dbReference type="RuleBase" id="RU003345"/>
    </source>
</evidence>
<dbReference type="Pfam" id="PF01619">
    <property type="entry name" value="Pro_dh"/>
    <property type="match status" value="1"/>
</dbReference>
<dbReference type="GO" id="GO:0003842">
    <property type="term" value="F:L-glutamate gamma-semialdehyde dehydrogenase activity"/>
    <property type="evidence" value="ECO:0007669"/>
    <property type="project" value="UniProtKB-EC"/>
</dbReference>
<dbReference type="InterPro" id="IPR029510">
    <property type="entry name" value="Ald_DH_CS_GLU"/>
</dbReference>
<dbReference type="RefSeq" id="WP_155931517.1">
    <property type="nucleotide sequence ID" value="NZ_WODC01000001.1"/>
</dbReference>
<dbReference type="CDD" id="cd07124">
    <property type="entry name" value="ALDH_PutA-P5CDH-RocA"/>
    <property type="match status" value="1"/>
</dbReference>
<dbReference type="Gene3D" id="3.20.20.220">
    <property type="match status" value="1"/>
</dbReference>
<dbReference type="Pfam" id="PF00171">
    <property type="entry name" value="Aldedh"/>
    <property type="match status" value="1"/>
</dbReference>
<name>A0A7K1KJA6_9BACT</name>
<comment type="pathway">
    <text evidence="1">Amino-acid degradation; L-proline degradation into L-glutamate; L-glutamate from L-proline: step 2/2.</text>
</comment>
<feature type="domain" description="Proline utilization A N-terminal" evidence="13">
    <location>
        <begin position="9"/>
        <end position="122"/>
    </location>
</feature>
<dbReference type="InterPro" id="IPR041514">
    <property type="entry name" value="PutA_N"/>
</dbReference>
<accession>A0A7K1KJA6</accession>
<dbReference type="PANTHER" id="PTHR42862:SF1">
    <property type="entry name" value="DELTA-1-PYRROLINE-5-CARBOXYLATE DEHYDROGENASE 2, ISOFORM A-RELATED"/>
    <property type="match status" value="1"/>
</dbReference>
<comment type="similarity">
    <text evidence="7">Belongs to the aldehyde dehydrogenase family. RocA subfamily.</text>
</comment>
<dbReference type="Proteomes" id="UP000461162">
    <property type="component" value="Unassembled WGS sequence"/>
</dbReference>
<feature type="domain" description="Aldehyde dehydrogenase" evidence="11">
    <location>
        <begin position="524"/>
        <end position="986"/>
    </location>
</feature>
<dbReference type="SUPFAM" id="SSF51730">
    <property type="entry name" value="FAD-linked oxidoreductase"/>
    <property type="match status" value="1"/>
</dbReference>
<protein>
    <recommendedName>
        <fullName evidence="5">L-glutamate gamma-semialdehyde dehydrogenase</fullName>
        <ecNumber evidence="2">1.2.1.88</ecNumber>
    </recommendedName>
    <alternativeName>
        <fullName evidence="5">L-glutamate gamma-semialdehyde dehydrogenase</fullName>
    </alternativeName>
</protein>
<evidence type="ECO:0000313" key="15">
    <source>
        <dbReference type="Proteomes" id="UP000461162"/>
    </source>
</evidence>
<evidence type="ECO:0000256" key="3">
    <source>
        <dbReference type="ARBA" id="ARBA00023002"/>
    </source>
</evidence>
<dbReference type="InterPro" id="IPR002872">
    <property type="entry name" value="Proline_DH_dom"/>
</dbReference>
<dbReference type="AlphaFoldDB" id="A0A7K1KJA6"/>
<dbReference type="Gene3D" id="3.40.605.10">
    <property type="entry name" value="Aldehyde Dehydrogenase, Chain A, domain 1"/>
    <property type="match status" value="1"/>
</dbReference>
<keyword evidence="15" id="KW-1185">Reference proteome</keyword>
<evidence type="ECO:0000256" key="9">
    <source>
        <dbReference type="PROSITE-ProRule" id="PRU10007"/>
    </source>
</evidence>
<evidence type="ECO:0000256" key="5">
    <source>
        <dbReference type="ARBA" id="ARBA00032259"/>
    </source>
</evidence>
<gene>
    <name evidence="14" type="ORF">GKC30_00675</name>
</gene>
<evidence type="ECO:0000259" key="13">
    <source>
        <dbReference type="Pfam" id="PF18083"/>
    </source>
</evidence>
<evidence type="ECO:0000313" key="14">
    <source>
        <dbReference type="EMBL" id="MUM76144.1"/>
    </source>
</evidence>
<evidence type="ECO:0000256" key="2">
    <source>
        <dbReference type="ARBA" id="ARBA00012884"/>
    </source>
</evidence>
<dbReference type="InterPro" id="IPR050485">
    <property type="entry name" value="Proline_metab_enzyme"/>
</dbReference>
<dbReference type="Pfam" id="PF18083">
    <property type="entry name" value="PutA_N"/>
    <property type="match status" value="1"/>
</dbReference>
<dbReference type="UniPathway" id="UPA00261">
    <property type="reaction ID" value="UER00373"/>
</dbReference>